<dbReference type="InterPro" id="IPR022409">
    <property type="entry name" value="PKD/Chitinase_dom"/>
</dbReference>
<evidence type="ECO:0000259" key="1">
    <source>
        <dbReference type="PROSITE" id="PS50093"/>
    </source>
</evidence>
<dbReference type="PROSITE" id="PS50093">
    <property type="entry name" value="PKD"/>
    <property type="match status" value="1"/>
</dbReference>
<dbReference type="SUPFAM" id="SSF49299">
    <property type="entry name" value="PKD domain"/>
    <property type="match status" value="1"/>
</dbReference>
<comment type="caution">
    <text evidence="2">The sequence shown here is derived from an EMBL/GenBank/DDBJ whole genome shotgun (WGS) entry which is preliminary data.</text>
</comment>
<dbReference type="InterPro" id="IPR013783">
    <property type="entry name" value="Ig-like_fold"/>
</dbReference>
<dbReference type="InterPro" id="IPR008752">
    <property type="entry name" value="Peptidase_M11"/>
</dbReference>
<dbReference type="Pfam" id="PF05548">
    <property type="entry name" value="Peptidase_M11"/>
    <property type="match status" value="1"/>
</dbReference>
<dbReference type="Gene3D" id="2.60.40.10">
    <property type="entry name" value="Immunoglobulins"/>
    <property type="match status" value="1"/>
</dbReference>
<dbReference type="AlphaFoldDB" id="A0A927IK15"/>
<gene>
    <name evidence="2" type="ORF">IEN85_22905</name>
</gene>
<dbReference type="RefSeq" id="WP_191619453.1">
    <property type="nucleotide sequence ID" value="NZ_JACYFG010000060.1"/>
</dbReference>
<dbReference type="InterPro" id="IPR000601">
    <property type="entry name" value="PKD_dom"/>
</dbReference>
<organism evidence="2 3">
    <name type="scientific">Pelagicoccus enzymogenes</name>
    <dbReference type="NCBI Taxonomy" id="2773457"/>
    <lineage>
        <taxon>Bacteria</taxon>
        <taxon>Pseudomonadati</taxon>
        <taxon>Verrucomicrobiota</taxon>
        <taxon>Opitutia</taxon>
        <taxon>Puniceicoccales</taxon>
        <taxon>Pelagicoccaceae</taxon>
        <taxon>Pelagicoccus</taxon>
    </lineage>
</organism>
<accession>A0A927IK15</accession>
<dbReference type="EMBL" id="JACYFG010000060">
    <property type="protein sequence ID" value="MBD5782368.1"/>
    <property type="molecule type" value="Genomic_DNA"/>
</dbReference>
<reference evidence="2" key="1">
    <citation type="submission" date="2020-09" db="EMBL/GenBank/DDBJ databases">
        <title>Pelagicoccus enzymogenes sp. nov. with an EPS production, isolated from marine sediment.</title>
        <authorList>
            <person name="Feng X."/>
        </authorList>
    </citation>
    <scope>NUCLEOTIDE SEQUENCE</scope>
    <source>
        <strain evidence="2">NFK12</strain>
    </source>
</reference>
<dbReference type="Pfam" id="PF18911">
    <property type="entry name" value="PKD_4"/>
    <property type="match status" value="1"/>
</dbReference>
<dbReference type="Proteomes" id="UP000622317">
    <property type="component" value="Unassembled WGS sequence"/>
</dbReference>
<evidence type="ECO:0000313" key="2">
    <source>
        <dbReference type="EMBL" id="MBD5782368.1"/>
    </source>
</evidence>
<dbReference type="InterPro" id="IPR036278">
    <property type="entry name" value="Sialidase_sf"/>
</dbReference>
<proteinExistence type="predicted"/>
<sequence>MKIWKAKRTLFTLLSLTLVASFAILFPLLGPASKDASAPRPRLAQLVEELESSGKTLLQQSLVLANSDTDIPERILEQARARAEAMSQLMESDPQRALDLAFSYAAYASLPPEIQAIVERPFTEIADYRAVIICDHDSSNDDQRHSLQFADGRRLPISRSDIPRLFLSKEKVPLQGIELAGKSVVRTTIFQELGSEDAAWASDHLPLANVDPAADFLNGAKIDAEPLVAVSGGYRFHFASSQSIAQLESLLGKLDARPGLAIGSPAFLAKLPQEGAPFSAEAFQLAQEVEAAPPPDEVRDYLIIRVAFSDLPETPYSKEDLEALIDNNVAPYLTEYSYNKTTVDVAVTESVYQLAASTSFSNTDDLHDAAVAAYMADGNANPNSQYEVVSVIFPKLDFEWTQFAGLASVGGREQWLNGKANAETCLHELGHNYGLAHATYWKFDNSNAASLDPIDPSGAEIDYGDIFDVMGDGEVQVGHFHMPAKRRLGWLDESNFEDLTSGNDSGTYRVYSFDSAAASGIQALRIPKSGSEQYYWVGHRMKYPGIPNLSRGAYLLWERPISFNTRSMLIDTTPGSPDGRTDAGLALGRTFSDIASGVHITPVGAGQNSSGSYLDIVVNLGDFSGNQSPSGTLTASSTGEARSEVAFSFEGSDPDGDSLSYHWDFGDGTVEVSSAAVNHSFPVGGTYTLNLTVSDMKGGTYTASATVEVSDPITEFTSANIGSNLNLQDLAANGTHVVAVGTPGAVLSSADGASWTQSGGSAAFNKFFYDVIWTGSEFMAVGGGSTGTTSWTGTVIMSPDGQTWTSDYTTSATVGSRGFVSAAYNPLANQFAVIASDGSVHLRDDQGNWTSNYLYGETINVSEDATILFRDGSYLVGGYRFGADPIEDSLILLRSADGLIWEDLAKESGFDSWKGLHALAQLGGELLGSGFAADIRYSTDGGDTWTSNQETQDFEAESFAWGNDIFFAHGLRRNTGAAQNYLSTDGRNWKPITTSTGTAPFNDCIFFKDTFILAGDQGALFRSSRFGTLSNSPFQAWIVGFVSDESEQGAVANPDLDWAPNFMEFALGSDPSDPASIPTPPSLTRNSDGTLTVSIPRFAKTDIVLSLEWSTNLTVWSDLSATISTDSDALLELTTSQSFTQANAVFIRIKANQ</sequence>
<name>A0A927IK15_9BACT</name>
<dbReference type="SMART" id="SM00089">
    <property type="entry name" value="PKD"/>
    <property type="match status" value="1"/>
</dbReference>
<feature type="domain" description="PKD" evidence="1">
    <location>
        <begin position="628"/>
        <end position="716"/>
    </location>
</feature>
<keyword evidence="3" id="KW-1185">Reference proteome</keyword>
<evidence type="ECO:0000313" key="3">
    <source>
        <dbReference type="Proteomes" id="UP000622317"/>
    </source>
</evidence>
<dbReference type="InterPro" id="IPR035986">
    <property type="entry name" value="PKD_dom_sf"/>
</dbReference>
<dbReference type="SUPFAM" id="SSF50939">
    <property type="entry name" value="Sialidases"/>
    <property type="match status" value="1"/>
</dbReference>
<protein>
    <submittedName>
        <fullName evidence="2">PKD domain-containing protein</fullName>
    </submittedName>
</protein>
<dbReference type="CDD" id="cd00146">
    <property type="entry name" value="PKD"/>
    <property type="match status" value="1"/>
</dbReference>